<dbReference type="GO" id="GO:0005886">
    <property type="term" value="C:plasma membrane"/>
    <property type="evidence" value="ECO:0007669"/>
    <property type="project" value="UniProtKB-SubCell"/>
</dbReference>
<organism evidence="4 5">
    <name type="scientific">Paenibacillus thalictri</name>
    <dbReference type="NCBI Taxonomy" id="2527873"/>
    <lineage>
        <taxon>Bacteria</taxon>
        <taxon>Bacillati</taxon>
        <taxon>Bacillota</taxon>
        <taxon>Bacilli</taxon>
        <taxon>Bacillales</taxon>
        <taxon>Paenibacillaceae</taxon>
        <taxon>Paenibacillus</taxon>
    </lineage>
</organism>
<evidence type="ECO:0000313" key="4">
    <source>
        <dbReference type="EMBL" id="TBL78164.1"/>
    </source>
</evidence>
<dbReference type="EC" id="3.4.23.-" evidence="1"/>
<comment type="subunit">
    <text evidence="1">Self-associates. Interacts with SigE. Interacts with SpoIIR.</text>
</comment>
<evidence type="ECO:0000256" key="1">
    <source>
        <dbReference type="PIRNR" id="PIRNR018571"/>
    </source>
</evidence>
<keyword evidence="1 3" id="KW-0472">Membrane</keyword>
<keyword evidence="1" id="KW-0378">Hydrolase</keyword>
<dbReference type="PIRSF" id="PIRSF018571">
    <property type="entry name" value="SpoIIGA"/>
    <property type="match status" value="1"/>
</dbReference>
<comment type="caution">
    <text evidence="4">The sequence shown here is derived from an EMBL/GenBank/DDBJ whole genome shotgun (WGS) entry which is preliminary data.</text>
</comment>
<evidence type="ECO:0000256" key="2">
    <source>
        <dbReference type="PIRSR" id="PIRSR018571-1"/>
    </source>
</evidence>
<dbReference type="InterPro" id="IPR005081">
    <property type="entry name" value="SpoIIGA"/>
</dbReference>
<accession>A0A4Q9DSU8</accession>
<sequence length="308" mass="34819">MIVYLDLIFLTNFVIDGALLYTTAKVRKIRFAWWRLIVSAFVGACYVVFMFIPDTSFLFTFFVKFGFALIMLAVAFGFVSLQYFLRNLGMFYLINFAVAGAIFGVHYFLESSSEVLGGIALSQSGGLSHEVTIGFTFVAVLLMPAIFFFRSMLQSARQREEVSSFIAHVHIFIDQAEACCSGLIDTGNQLYDPLTRTPVMIMEASEWDPYIPESWLKRIREAEVDQIISAIGTEDGEPFIWQDRLRLVPYRGINKSTQFMLAIKPDRVVITHNDKTFDSPKVLIGLDGGRLSSDNSYQAIIHPMLIQS</sequence>
<dbReference type="EMBL" id="SIRE01000010">
    <property type="protein sequence ID" value="TBL78164.1"/>
    <property type="molecule type" value="Genomic_DNA"/>
</dbReference>
<feature type="transmembrane region" description="Helical" evidence="3">
    <location>
        <begin position="58"/>
        <end position="79"/>
    </location>
</feature>
<dbReference type="RefSeq" id="WP_131014147.1">
    <property type="nucleotide sequence ID" value="NZ_SIRE01000010.1"/>
</dbReference>
<feature type="transmembrane region" description="Helical" evidence="3">
    <location>
        <begin position="91"/>
        <end position="109"/>
    </location>
</feature>
<comment type="similarity">
    <text evidence="1">Belongs to the peptidase U4 family.</text>
</comment>
<dbReference type="Proteomes" id="UP000293142">
    <property type="component" value="Unassembled WGS sequence"/>
</dbReference>
<keyword evidence="1" id="KW-0645">Protease</keyword>
<dbReference type="OrthoDB" id="2690199at2"/>
<name>A0A4Q9DSU8_9BACL</name>
<dbReference type="NCBIfam" id="TIGR02854">
    <property type="entry name" value="spore_II_GA"/>
    <property type="match status" value="1"/>
</dbReference>
<keyword evidence="5" id="KW-1185">Reference proteome</keyword>
<keyword evidence="3" id="KW-0812">Transmembrane</keyword>
<keyword evidence="3" id="KW-1133">Transmembrane helix</keyword>
<reference evidence="4 5" key="1">
    <citation type="submission" date="2019-02" db="EMBL/GenBank/DDBJ databases">
        <title>Paenibacillus sp. nov., isolated from surface-sterilized tissue of Thalictrum simplex L.</title>
        <authorList>
            <person name="Tuo L."/>
        </authorList>
    </citation>
    <scope>NUCLEOTIDE SEQUENCE [LARGE SCALE GENOMIC DNA]</scope>
    <source>
        <strain evidence="4 5">N2SHLJ1</strain>
    </source>
</reference>
<protein>
    <recommendedName>
        <fullName evidence="1">Sporulation sigma-E factor-processing peptidase</fullName>
        <ecNumber evidence="1">3.4.23.-</ecNumber>
    </recommendedName>
    <alternativeName>
        <fullName evidence="1">Membrane-associated aspartic protease</fullName>
    </alternativeName>
    <alternativeName>
        <fullName evidence="1">Stage II sporulation protein GA</fullName>
    </alternativeName>
</protein>
<dbReference type="GO" id="GO:0030435">
    <property type="term" value="P:sporulation resulting in formation of a cellular spore"/>
    <property type="evidence" value="ECO:0007669"/>
    <property type="project" value="UniProtKB-KW"/>
</dbReference>
<dbReference type="Pfam" id="PF03419">
    <property type="entry name" value="Peptidase_U4"/>
    <property type="match status" value="1"/>
</dbReference>
<keyword evidence="1" id="KW-1003">Cell membrane</keyword>
<feature type="transmembrane region" description="Helical" evidence="3">
    <location>
        <begin position="129"/>
        <end position="149"/>
    </location>
</feature>
<proteinExistence type="inferred from homology"/>
<dbReference type="GO" id="GO:0030436">
    <property type="term" value="P:asexual sporulation"/>
    <property type="evidence" value="ECO:0007669"/>
    <property type="project" value="InterPro"/>
</dbReference>
<evidence type="ECO:0000256" key="3">
    <source>
        <dbReference type="SAM" id="Phobius"/>
    </source>
</evidence>
<keyword evidence="1" id="KW-0749">Sporulation</keyword>
<keyword evidence="1" id="KW-0064">Aspartyl protease</keyword>
<dbReference type="GO" id="GO:0006508">
    <property type="term" value="P:proteolysis"/>
    <property type="evidence" value="ECO:0007669"/>
    <property type="project" value="UniProtKB-KW"/>
</dbReference>
<comment type="subcellular location">
    <subcellularLocation>
        <location evidence="1">Cell membrane</location>
    </subcellularLocation>
</comment>
<feature type="active site" evidence="2">
    <location>
        <position position="185"/>
    </location>
</feature>
<comment type="function">
    <text evidence="1">Probable aspartic protease that is responsible for the proteolytic cleavage of the RNA polymerase sigma E factor (SigE/spoIIGB) to yield the active peptide in the mother cell during sporulation. Responds to a signal from the forespore that is triggered by the extracellular signal protein SpoIIR.</text>
</comment>
<feature type="transmembrane region" description="Helical" evidence="3">
    <location>
        <begin position="31"/>
        <end position="52"/>
    </location>
</feature>
<gene>
    <name evidence="4" type="primary">spoIIGA</name>
    <name evidence="4" type="ORF">EYB31_14865</name>
</gene>
<dbReference type="GO" id="GO:0004190">
    <property type="term" value="F:aspartic-type endopeptidase activity"/>
    <property type="evidence" value="ECO:0007669"/>
    <property type="project" value="UniProtKB-KW"/>
</dbReference>
<dbReference type="AlphaFoldDB" id="A0A4Q9DSU8"/>
<evidence type="ECO:0000313" key="5">
    <source>
        <dbReference type="Proteomes" id="UP000293142"/>
    </source>
</evidence>